<comment type="subcellular location">
    <subcellularLocation>
        <location evidence="1">Membrane</location>
        <topology evidence="1">Multi-pass membrane protein</topology>
    </subcellularLocation>
</comment>
<dbReference type="EMBL" id="JARTFS010000008">
    <property type="protein sequence ID" value="MED4401958.1"/>
    <property type="molecule type" value="Genomic_DNA"/>
</dbReference>
<evidence type="ECO:0000256" key="3">
    <source>
        <dbReference type="ARBA" id="ARBA00022989"/>
    </source>
</evidence>
<reference evidence="6 7" key="1">
    <citation type="submission" date="2023-03" db="EMBL/GenBank/DDBJ databases">
        <title>Bacillus Genome Sequencing.</title>
        <authorList>
            <person name="Dunlap C."/>
        </authorList>
    </citation>
    <scope>NUCLEOTIDE SEQUENCE [LARGE SCALE GENOMIC DNA]</scope>
    <source>
        <strain evidence="6 7">NRS-1717</strain>
    </source>
</reference>
<feature type="transmembrane region" description="Helical" evidence="5">
    <location>
        <begin position="7"/>
        <end position="27"/>
    </location>
</feature>
<proteinExistence type="predicted"/>
<comment type="caution">
    <text evidence="6">The sequence shown here is derived from an EMBL/GenBank/DDBJ whole genome shotgun (WGS) entry which is preliminary data.</text>
</comment>
<evidence type="ECO:0000313" key="6">
    <source>
        <dbReference type="EMBL" id="MED4401958.1"/>
    </source>
</evidence>
<gene>
    <name evidence="6" type="ORF">P9271_11580</name>
</gene>
<accession>A0ABU6NZ48</accession>
<evidence type="ECO:0000313" key="7">
    <source>
        <dbReference type="Proteomes" id="UP001342826"/>
    </source>
</evidence>
<name>A0ABU6NZ48_9BACI</name>
<dbReference type="Pfam" id="PF13564">
    <property type="entry name" value="DoxX_2"/>
    <property type="match status" value="1"/>
</dbReference>
<protein>
    <submittedName>
        <fullName evidence="6">DoxX family protein</fullName>
    </submittedName>
</protein>
<dbReference type="RefSeq" id="WP_066235622.1">
    <property type="nucleotide sequence ID" value="NZ_JARTFQ010000002.1"/>
</dbReference>
<evidence type="ECO:0000256" key="5">
    <source>
        <dbReference type="SAM" id="Phobius"/>
    </source>
</evidence>
<feature type="transmembrane region" description="Helical" evidence="5">
    <location>
        <begin position="93"/>
        <end position="112"/>
    </location>
</feature>
<dbReference type="GeneID" id="301143298"/>
<organism evidence="6 7">
    <name type="scientific">Metabacillus fastidiosus</name>
    <dbReference type="NCBI Taxonomy" id="1458"/>
    <lineage>
        <taxon>Bacteria</taxon>
        <taxon>Bacillati</taxon>
        <taxon>Bacillota</taxon>
        <taxon>Bacilli</taxon>
        <taxon>Bacillales</taxon>
        <taxon>Bacillaceae</taxon>
        <taxon>Metabacillus</taxon>
    </lineage>
</organism>
<feature type="transmembrane region" description="Helical" evidence="5">
    <location>
        <begin position="66"/>
        <end position="87"/>
    </location>
</feature>
<sequence>MTVIMIVLKIILGGFIGLGGLIKILQFNFQVEHWRAYEYPLWFMTVTGVLELLASIALFAGFGNRYLTIIGSLIIFVIMIGAVYTHIFRAEQPLVTVIPSVVCLILAFIILIKG</sequence>
<keyword evidence="2 5" id="KW-0812">Transmembrane</keyword>
<dbReference type="Proteomes" id="UP001342826">
    <property type="component" value="Unassembled WGS sequence"/>
</dbReference>
<feature type="transmembrane region" description="Helical" evidence="5">
    <location>
        <begin position="39"/>
        <end position="59"/>
    </location>
</feature>
<evidence type="ECO:0000256" key="4">
    <source>
        <dbReference type="ARBA" id="ARBA00023136"/>
    </source>
</evidence>
<keyword evidence="3 5" id="KW-1133">Transmembrane helix</keyword>
<dbReference type="InterPro" id="IPR032808">
    <property type="entry name" value="DoxX"/>
</dbReference>
<keyword evidence="4 5" id="KW-0472">Membrane</keyword>
<evidence type="ECO:0000256" key="1">
    <source>
        <dbReference type="ARBA" id="ARBA00004141"/>
    </source>
</evidence>
<evidence type="ECO:0000256" key="2">
    <source>
        <dbReference type="ARBA" id="ARBA00022692"/>
    </source>
</evidence>
<keyword evidence="7" id="KW-1185">Reference proteome</keyword>